<comment type="similarity">
    <text evidence="2 7 10">Belongs to the citrate synthase family.</text>
</comment>
<accession>A0A023X4G4</accession>
<dbReference type="SUPFAM" id="SSF48256">
    <property type="entry name" value="Citrate synthase"/>
    <property type="match status" value="1"/>
</dbReference>
<dbReference type="PIRSF" id="PIRSF001369">
    <property type="entry name" value="Citrate_synth"/>
    <property type="match status" value="1"/>
</dbReference>
<comment type="catalytic activity">
    <reaction evidence="5 9">
        <text>oxaloacetate + acetyl-CoA + H2O = citrate + CoA + H(+)</text>
        <dbReference type="Rhea" id="RHEA:16845"/>
        <dbReference type="ChEBI" id="CHEBI:15377"/>
        <dbReference type="ChEBI" id="CHEBI:15378"/>
        <dbReference type="ChEBI" id="CHEBI:16452"/>
        <dbReference type="ChEBI" id="CHEBI:16947"/>
        <dbReference type="ChEBI" id="CHEBI:57287"/>
        <dbReference type="ChEBI" id="CHEBI:57288"/>
        <dbReference type="EC" id="2.3.3.16"/>
    </reaction>
</comment>
<protein>
    <recommendedName>
        <fullName evidence="6 7">Citrate synthase</fullName>
    </recommendedName>
</protein>
<reference evidence="13" key="2">
    <citation type="submission" date="2023-11" db="EMBL/GenBank/DDBJ databases">
        <title>MicrobeMod: A computational toolkit for identifying prokaryotic methylation and restriction-modification with nanopore sequencing.</title>
        <authorList>
            <person name="Crits-Christoph A."/>
            <person name="Kang S.C."/>
            <person name="Lee H."/>
            <person name="Ostrov N."/>
        </authorList>
    </citation>
    <scope>NUCLEOTIDE SEQUENCE</scope>
    <source>
        <strain evidence="13">ATCC 51242</strain>
    </source>
</reference>
<dbReference type="Gene3D" id="1.10.580.10">
    <property type="entry name" value="Citrate Synthase, domain 1"/>
    <property type="match status" value="1"/>
</dbReference>
<dbReference type="HOGENOM" id="CLU_025068_0_0_11"/>
<dbReference type="InterPro" id="IPR036969">
    <property type="entry name" value="Citrate_synthase_sf"/>
</dbReference>
<dbReference type="InterPro" id="IPR024176">
    <property type="entry name" value="Citrate_synthase_bac-typ"/>
</dbReference>
<dbReference type="FunFam" id="1.10.230.10:FF:000002">
    <property type="entry name" value="Citrate synthase"/>
    <property type="match status" value="1"/>
</dbReference>
<feature type="active site" evidence="8">
    <location>
        <position position="378"/>
    </location>
</feature>
<keyword evidence="14" id="KW-1185">Reference proteome</keyword>
<evidence type="ECO:0000256" key="9">
    <source>
        <dbReference type="RuleBase" id="RU003370"/>
    </source>
</evidence>
<evidence type="ECO:0000256" key="8">
    <source>
        <dbReference type="PIRSR" id="PIRSR001369-1"/>
    </source>
</evidence>
<evidence type="ECO:0000313" key="12">
    <source>
        <dbReference type="EMBL" id="AHY46900.1"/>
    </source>
</evidence>
<dbReference type="RefSeq" id="WP_038681861.1">
    <property type="nucleotide sequence ID" value="NZ_CP007514.1"/>
</dbReference>
<dbReference type="InterPro" id="IPR019810">
    <property type="entry name" value="Citrate_synthase_AS"/>
</dbReference>
<dbReference type="AlphaFoldDB" id="A0A023X4G4"/>
<organism evidence="12 14">
    <name type="scientific">Rubrobacter radiotolerans</name>
    <name type="common">Arthrobacter radiotolerans</name>
    <dbReference type="NCBI Taxonomy" id="42256"/>
    <lineage>
        <taxon>Bacteria</taxon>
        <taxon>Bacillati</taxon>
        <taxon>Actinomycetota</taxon>
        <taxon>Rubrobacteria</taxon>
        <taxon>Rubrobacterales</taxon>
        <taxon>Rubrobacteraceae</taxon>
        <taxon>Rubrobacter</taxon>
    </lineage>
</organism>
<evidence type="ECO:0000256" key="2">
    <source>
        <dbReference type="ARBA" id="ARBA00010566"/>
    </source>
</evidence>
<dbReference type="EMBL" id="CP007514">
    <property type="protein sequence ID" value="AHY46900.1"/>
    <property type="molecule type" value="Genomic_DNA"/>
</dbReference>
<name>A0A023X4G4_RUBRA</name>
<evidence type="ECO:0000256" key="7">
    <source>
        <dbReference type="PIRNR" id="PIRNR001369"/>
    </source>
</evidence>
<dbReference type="Gene3D" id="1.10.230.10">
    <property type="entry name" value="Cytochrome P450-Terp, domain 2"/>
    <property type="match status" value="1"/>
</dbReference>
<dbReference type="GO" id="GO:0005737">
    <property type="term" value="C:cytoplasm"/>
    <property type="evidence" value="ECO:0007669"/>
    <property type="project" value="InterPro"/>
</dbReference>
<keyword evidence="3 9" id="KW-0816">Tricarboxylic acid cycle</keyword>
<dbReference type="InterPro" id="IPR016142">
    <property type="entry name" value="Citrate_synth-like_lrg_a-sub"/>
</dbReference>
<evidence type="ECO:0000256" key="10">
    <source>
        <dbReference type="RuleBase" id="RU003406"/>
    </source>
</evidence>
<dbReference type="SMR" id="A0A023X4G4"/>
<dbReference type="InterPro" id="IPR010953">
    <property type="entry name" value="Citrate_synthase_typ-I"/>
</dbReference>
<dbReference type="STRING" id="42256.RradSPS_1617"/>
<dbReference type="InterPro" id="IPR016143">
    <property type="entry name" value="Citrate_synth-like_sm_a-sub"/>
</dbReference>
<dbReference type="EMBL" id="JAWXXX010000001">
    <property type="protein sequence ID" value="MDX5894305.1"/>
    <property type="molecule type" value="Genomic_DNA"/>
</dbReference>
<dbReference type="NCBIfam" id="TIGR01798">
    <property type="entry name" value="cit_synth_I"/>
    <property type="match status" value="1"/>
</dbReference>
<dbReference type="Gene3D" id="2.20.28.60">
    <property type="match status" value="1"/>
</dbReference>
<evidence type="ECO:0000256" key="6">
    <source>
        <dbReference type="NCBIfam" id="TIGR01798"/>
    </source>
</evidence>
<dbReference type="PATRIC" id="fig|42256.3.peg.1636"/>
<dbReference type="GO" id="GO:0006099">
    <property type="term" value="P:tricarboxylic acid cycle"/>
    <property type="evidence" value="ECO:0007669"/>
    <property type="project" value="UniProtKB-UniRule"/>
</dbReference>
<feature type="active site" evidence="8">
    <location>
        <position position="321"/>
    </location>
</feature>
<evidence type="ECO:0000256" key="5">
    <source>
        <dbReference type="ARBA" id="ARBA00049288"/>
    </source>
</evidence>
<dbReference type="Pfam" id="PF00285">
    <property type="entry name" value="Citrate_synt"/>
    <property type="match status" value="1"/>
</dbReference>
<dbReference type="PANTHER" id="PTHR42871:SF1">
    <property type="entry name" value="CITRATE SYNTHASE"/>
    <property type="match status" value="1"/>
</dbReference>
<dbReference type="PRINTS" id="PR00143">
    <property type="entry name" value="CITRTSNTHASE"/>
</dbReference>
<dbReference type="InterPro" id="IPR002020">
    <property type="entry name" value="Citrate_synthase"/>
</dbReference>
<dbReference type="Proteomes" id="UP000025229">
    <property type="component" value="Chromosome"/>
</dbReference>
<dbReference type="PROSITE" id="PS00480">
    <property type="entry name" value="CITRATE_SYNTHASE"/>
    <property type="match status" value="1"/>
</dbReference>
<dbReference type="NCBIfam" id="NF004126">
    <property type="entry name" value="PRK05614.1"/>
    <property type="match status" value="1"/>
</dbReference>
<comment type="pathway">
    <text evidence="1 9">Carbohydrate metabolism; tricarboxylic acid cycle; isocitrate from oxaloacetate: step 1/2.</text>
</comment>
<dbReference type="eggNOG" id="COG0372">
    <property type="taxonomic scope" value="Bacteria"/>
</dbReference>
<dbReference type="GO" id="GO:0036440">
    <property type="term" value="F:citrate synthase activity"/>
    <property type="evidence" value="ECO:0007669"/>
    <property type="project" value="UniProtKB-EC"/>
</dbReference>
<dbReference type="Proteomes" id="UP001281130">
    <property type="component" value="Unassembled WGS sequence"/>
</dbReference>
<evidence type="ECO:0000313" key="13">
    <source>
        <dbReference type="EMBL" id="MDX5894305.1"/>
    </source>
</evidence>
<evidence type="ECO:0000313" key="14">
    <source>
        <dbReference type="Proteomes" id="UP000025229"/>
    </source>
</evidence>
<evidence type="ECO:0000256" key="3">
    <source>
        <dbReference type="ARBA" id="ARBA00022532"/>
    </source>
</evidence>
<evidence type="ECO:0000256" key="11">
    <source>
        <dbReference type="SAM" id="MobiDB-lite"/>
    </source>
</evidence>
<dbReference type="OrthoDB" id="9800864at2"/>
<reference evidence="12 14" key="1">
    <citation type="submission" date="2014-03" db="EMBL/GenBank/DDBJ databases">
        <title>Complete genome sequence of the Radio-Resistant Rubrobacter radiotolerans RSPS-4.</title>
        <authorList>
            <person name="Egas C.C."/>
            <person name="Barroso C.C."/>
            <person name="Froufe H.J.C."/>
            <person name="Pacheco J.J."/>
            <person name="Albuquerque L.L."/>
            <person name="da Costa M.M.S."/>
        </authorList>
    </citation>
    <scope>NUCLEOTIDE SEQUENCE [LARGE SCALE GENOMIC DNA]</scope>
    <source>
        <strain evidence="12 14">RSPS-4</strain>
    </source>
</reference>
<proteinExistence type="inferred from homology"/>
<feature type="compositionally biased region" description="Polar residues" evidence="11">
    <location>
        <begin position="8"/>
        <end position="23"/>
    </location>
</feature>
<evidence type="ECO:0000256" key="1">
    <source>
        <dbReference type="ARBA" id="ARBA00004751"/>
    </source>
</evidence>
<gene>
    <name evidence="12" type="ORF">RradSPS_1617</name>
    <name evidence="13" type="ORF">SIL72_09740</name>
</gene>
<keyword evidence="4 7" id="KW-0808">Transferase</keyword>
<sequence length="443" mass="50503">MTEESHSVSEGGTRTAKDSLTVTDNRTGKTYEVEIKDGTVRAMDFREMKVDEDDFGLMTYDPGFTNTANCRSSITYIDGEAGILEHRGIPIETLCEESSYLEVAYLLVNGHLPNEKELTEWTYEITHHTYIHEHMKRVLDGFQYDAHPMSIMQASVAALSSFYPSAKNIDDEEEQHLAAVRLIAKMPTIAAFAYRHRLGLPYVYPDNDLSYAGNFLSMLFKMAEPKYEVDPRLEKALDVLFILHADHEQNCSTSTVRMTGSSRVDPFSAVAAGIAGLYGPLHGGANVDVLKMLKRIEKVENIPDFLQRVKDREEKLIGFGHRVYKNYDPRARIIRRYIDDVFEATGKQSPLLDVAVELEKRALDDDYFTSRKLYPNVDFYSGLVYEAMRIPTDAFTVMFAIPRTSGWIAQWTEMVHDPELKIARPRQIYTGAREADYVPMEKR</sequence>
<dbReference type="UniPathway" id="UPA00223">
    <property type="reaction ID" value="UER00717"/>
</dbReference>
<keyword evidence="13" id="KW-0012">Acyltransferase</keyword>
<feature type="region of interest" description="Disordered" evidence="11">
    <location>
        <begin position="1"/>
        <end position="23"/>
    </location>
</feature>
<dbReference type="PANTHER" id="PTHR42871">
    <property type="entry name" value="CITRATE SYNTHASE"/>
    <property type="match status" value="1"/>
</dbReference>
<evidence type="ECO:0000256" key="4">
    <source>
        <dbReference type="ARBA" id="ARBA00022679"/>
    </source>
</evidence>
<dbReference type="KEGG" id="rrd:RradSPS_1617"/>